<protein>
    <submittedName>
        <fullName evidence="1">Uncharacterized protein</fullName>
    </submittedName>
</protein>
<organism evidence="1 2">
    <name type="scientific">Arachidicoccus ginsenosidivorans</name>
    <dbReference type="NCBI Taxonomy" id="496057"/>
    <lineage>
        <taxon>Bacteria</taxon>
        <taxon>Pseudomonadati</taxon>
        <taxon>Bacteroidota</taxon>
        <taxon>Chitinophagia</taxon>
        <taxon>Chitinophagales</taxon>
        <taxon>Chitinophagaceae</taxon>
        <taxon>Arachidicoccus</taxon>
    </lineage>
</organism>
<dbReference type="OrthoDB" id="1343312at2"/>
<dbReference type="AlphaFoldDB" id="A0A5B8VS81"/>
<dbReference type="KEGG" id="agi:FSB73_17170"/>
<proteinExistence type="predicted"/>
<keyword evidence="2" id="KW-1185">Reference proteome</keyword>
<dbReference type="EMBL" id="CP042434">
    <property type="protein sequence ID" value="QEC73148.1"/>
    <property type="molecule type" value="Genomic_DNA"/>
</dbReference>
<evidence type="ECO:0000313" key="2">
    <source>
        <dbReference type="Proteomes" id="UP000321291"/>
    </source>
</evidence>
<accession>A0A5B8VS81</accession>
<gene>
    <name evidence="1" type="ORF">FSB73_17170</name>
</gene>
<dbReference type="Proteomes" id="UP000321291">
    <property type="component" value="Chromosome"/>
</dbReference>
<name>A0A5B8VS81_9BACT</name>
<dbReference type="InterPro" id="IPR053865">
    <property type="entry name" value="DUF6934"/>
</dbReference>
<evidence type="ECO:0000313" key="1">
    <source>
        <dbReference type="EMBL" id="QEC73148.1"/>
    </source>
</evidence>
<dbReference type="Pfam" id="PF22028">
    <property type="entry name" value="DUF6934"/>
    <property type="match status" value="1"/>
</dbReference>
<reference evidence="1 2" key="1">
    <citation type="journal article" date="2017" name="Int. J. Syst. Evol. Microbiol.">
        <title>Arachidicoccus ginsenosidivorans sp. nov., with ginsenoside-converting activity isolated from ginseng cultivating soil.</title>
        <authorList>
            <person name="Siddiqi M.Z."/>
            <person name="Aslam Z."/>
            <person name="Im W.T."/>
        </authorList>
    </citation>
    <scope>NUCLEOTIDE SEQUENCE [LARGE SCALE GENOMIC DNA]</scope>
    <source>
        <strain evidence="1 2">Gsoil 809</strain>
    </source>
</reference>
<sequence>MNLDRYTFNSNSSYLDFEFQSEGPKGKIKKVVRFSPQNANGITYFNLGFGDVNPETGNIDDLSKSNNGDRDKILATIAQNYQNFKYLWIRWWQMATI</sequence>